<gene>
    <name evidence="1" type="ORF">DPX39_100126300</name>
</gene>
<comment type="caution">
    <text evidence="1">The sequence shown here is derived from an EMBL/GenBank/DDBJ whole genome shotgun (WGS) entry which is preliminary data.</text>
</comment>
<dbReference type="GO" id="GO:0005739">
    <property type="term" value="C:mitochondrion"/>
    <property type="evidence" value="ECO:0007669"/>
    <property type="project" value="TreeGrafter"/>
</dbReference>
<protein>
    <submittedName>
        <fullName evidence="1">Iron-sulfur cluster assembly protein</fullName>
    </submittedName>
</protein>
<name>A0A3L6L0I2_9TRYP</name>
<dbReference type="AlphaFoldDB" id="A0A3L6L0I2"/>
<accession>A0A3L6L0I2</accession>
<dbReference type="EMBL" id="QSBY01000010">
    <property type="protein sequence ID" value="RHW68707.1"/>
    <property type="molecule type" value="Genomic_DNA"/>
</dbReference>
<dbReference type="InterPro" id="IPR051522">
    <property type="entry name" value="ISC_assembly_LYR"/>
</dbReference>
<proteinExistence type="predicted"/>
<dbReference type="Proteomes" id="UP000266743">
    <property type="component" value="Chromosome 10"/>
</dbReference>
<organism evidence="1">
    <name type="scientific">Trypanosoma brucei equiperdum</name>
    <dbReference type="NCBI Taxonomy" id="630700"/>
    <lineage>
        <taxon>Eukaryota</taxon>
        <taxon>Discoba</taxon>
        <taxon>Euglenozoa</taxon>
        <taxon>Kinetoplastea</taxon>
        <taxon>Metakinetoplastina</taxon>
        <taxon>Trypanosomatida</taxon>
        <taxon>Trypanosomatidae</taxon>
        <taxon>Trypanosoma</taxon>
    </lineage>
</organism>
<dbReference type="PANTHER" id="PTHR13166:SF7">
    <property type="entry name" value="LYR MOTIF-CONTAINING PROTEIN 4"/>
    <property type="match status" value="1"/>
</dbReference>
<sequence length="99" mass="11729">MTNTVKHSMARLRAKMLGAAKMFPDYNFRHYFVQHVKDQFVAMEKWGVEEQRRFLRQEGAKKLSEMRRMALVNRMYSSQPVFLDERAVSKPSVTQGEEE</sequence>
<dbReference type="GO" id="GO:1990221">
    <property type="term" value="C:L-cysteine desulfurase complex"/>
    <property type="evidence" value="ECO:0007669"/>
    <property type="project" value="TreeGrafter"/>
</dbReference>
<evidence type="ECO:0000313" key="1">
    <source>
        <dbReference type="EMBL" id="RHW68707.1"/>
    </source>
</evidence>
<dbReference type="PANTHER" id="PTHR13166">
    <property type="entry name" value="PROTEIN C6ORF149"/>
    <property type="match status" value="1"/>
</dbReference>
<dbReference type="GO" id="GO:0016226">
    <property type="term" value="P:iron-sulfur cluster assembly"/>
    <property type="evidence" value="ECO:0007669"/>
    <property type="project" value="TreeGrafter"/>
</dbReference>
<reference evidence="1" key="1">
    <citation type="submission" date="2018-09" db="EMBL/GenBank/DDBJ databases">
        <title>whole genome sequence of T. equiperdum IVM-t1 strain.</title>
        <authorList>
            <person name="Suganuma K."/>
        </authorList>
    </citation>
    <scope>NUCLEOTIDE SEQUENCE [LARGE SCALE GENOMIC DNA]</scope>
    <source>
        <strain evidence="1">IVM-t1</strain>
    </source>
</reference>